<sequence>MGGPLLAIGTAAVGRTAGERPMRNTSCCAITARNRFRPTAPVRCRSSEGPRMATIEEALDIAVDHHASGRLTEAEIIYSRILEVDPRCAAALHLAGVLACQTNRLDTALDRLHRAVWEAPGTAAYRIDHAKALIAAKQWTAVGTILRAALALAPDTADPWYFLAMARHHTGDTDAAIAALRHACALAPEREDLTGRLALLHQQRGQDHLRQFRQSLALADFQSAVALSPAESEPAFLLATALLDSNRFEAAADMYRRALSLAPAEGFALHNLGITLSRSGRTDEALTVLRRGARLDPAHVTVRDALVQVLERRDPTEAALWSIEALALKLARAAAEVPPPDTPPGPDGARTRNIVAFSLWGTREIYTQGALANARAMPAVFPGWTCRFYHDDSVPRPVLAELARLGAETVEMPAGSGPSHGLFWRFLVADDPTVARFLCRDCDSRPTAREKAAVDAWIASGLPFHVMRDHVLHTDLILAGMWGGMAGRLPPLAPAIDAAADRKADRWQDQRFLAGWVWPRIQGRVLVHDSVHPGVGQPFPPAPDDPVSSHVGAKVLQLQPGDGAHVAAERPDFPPEVVILPAQPGRPMLAERPGRHGMMRFFAKDTYIGRSLALYGEYSDAEPRLAAMLVGSGDVVVEAGSNIGAHTVPLARMVGPTGCVHAFEPQRVVHELLAHNLAANGLHNVVLHRAAVGNAPGRITVPIPDYGRSGNFGAVSLGALSGEPVPVETIDCLGLDRLALLKADVEGMEALVVEGAARSIARFRPALYLENDWEKHSADLIVLLQGLGYRLWWHLVPIYDPDNHAGNPLNAFPRVVSLNLLGLPEGRPCPLPNLPPVTGPGQSWREVARLV</sequence>
<dbReference type="EMBL" id="POWG01000005">
    <property type="protein sequence ID" value="PNQ99620.1"/>
    <property type="molecule type" value="Genomic_DNA"/>
</dbReference>
<dbReference type="InterPro" id="IPR019734">
    <property type="entry name" value="TPR_rpt"/>
</dbReference>
<dbReference type="InterPro" id="IPR052514">
    <property type="entry name" value="SAM-dependent_MTase"/>
</dbReference>
<dbReference type="Pfam" id="PF05050">
    <property type="entry name" value="Methyltransf_21"/>
    <property type="match status" value="1"/>
</dbReference>
<dbReference type="Pfam" id="PF13176">
    <property type="entry name" value="TPR_7"/>
    <property type="match status" value="1"/>
</dbReference>
<dbReference type="GO" id="GO:0016757">
    <property type="term" value="F:glycosyltransferase activity"/>
    <property type="evidence" value="ECO:0007669"/>
    <property type="project" value="UniProtKB-KW"/>
</dbReference>
<dbReference type="InterPro" id="IPR029063">
    <property type="entry name" value="SAM-dependent_MTases_sf"/>
</dbReference>
<name>A0A2K1G4A4_9PROT</name>
<dbReference type="Gene3D" id="1.25.40.10">
    <property type="entry name" value="Tetratricopeptide repeat domain"/>
    <property type="match status" value="1"/>
</dbReference>
<dbReference type="Proteomes" id="UP000236268">
    <property type="component" value="Unassembled WGS sequence"/>
</dbReference>
<comment type="caution">
    <text evidence="3">The sequence shown here is derived from an EMBL/GenBank/DDBJ whole genome shotgun (WGS) entry which is preliminary data.</text>
</comment>
<proteinExistence type="predicted"/>
<feature type="domain" description="Methyltransferase FkbM" evidence="2">
    <location>
        <begin position="639"/>
        <end position="791"/>
    </location>
</feature>
<accession>A0A2K1G4A4</accession>
<evidence type="ECO:0000259" key="2">
    <source>
        <dbReference type="Pfam" id="PF05050"/>
    </source>
</evidence>
<dbReference type="NCBIfam" id="TIGR01444">
    <property type="entry name" value="fkbM_fam"/>
    <property type="match status" value="1"/>
</dbReference>
<dbReference type="Gene3D" id="3.40.50.150">
    <property type="entry name" value="Vaccinia Virus protein VP39"/>
    <property type="match status" value="1"/>
</dbReference>
<dbReference type="InterPro" id="IPR011990">
    <property type="entry name" value="TPR-like_helical_dom_sf"/>
</dbReference>
<dbReference type="PROSITE" id="PS50005">
    <property type="entry name" value="TPR"/>
    <property type="match status" value="2"/>
</dbReference>
<dbReference type="PANTHER" id="PTHR34203">
    <property type="entry name" value="METHYLTRANSFERASE, FKBM FAMILY PROTEIN"/>
    <property type="match status" value="1"/>
</dbReference>
<protein>
    <submittedName>
        <fullName evidence="3">UDP-N-acetylglucosamine-peptide N-acetylglucosaminyltransferase</fullName>
    </submittedName>
</protein>
<keyword evidence="1" id="KW-0802">TPR repeat</keyword>
<evidence type="ECO:0000313" key="4">
    <source>
        <dbReference type="Proteomes" id="UP000236268"/>
    </source>
</evidence>
<reference evidence="3 4" key="1">
    <citation type="submission" date="2018-01" db="EMBL/GenBank/DDBJ databases">
        <title>Whole genome sequence of Azospirillum brasilense REC3 isolated from strawberry roots.</title>
        <authorList>
            <person name="Fontana C.A."/>
            <person name="Salazar S.M."/>
            <person name="Bassi D."/>
            <person name="Puglisi E."/>
            <person name="Lovaisa N.C."/>
            <person name="Toffoli L.M."/>
            <person name="Pedraza R."/>
            <person name="Cocconcelli P.S."/>
        </authorList>
    </citation>
    <scope>NUCLEOTIDE SEQUENCE [LARGE SCALE GENOMIC DNA]</scope>
    <source>
        <strain evidence="3 4">REC3</strain>
        <plasmid evidence="3">p3unnamed</plasmid>
    </source>
</reference>
<keyword evidence="3" id="KW-0328">Glycosyltransferase</keyword>
<dbReference type="PANTHER" id="PTHR34203:SF15">
    <property type="entry name" value="SLL1173 PROTEIN"/>
    <property type="match status" value="1"/>
</dbReference>
<dbReference type="Pfam" id="PF13432">
    <property type="entry name" value="TPR_16"/>
    <property type="match status" value="1"/>
</dbReference>
<feature type="repeat" description="TPR" evidence="1">
    <location>
        <begin position="232"/>
        <end position="265"/>
    </location>
</feature>
<gene>
    <name evidence="3" type="ORF">C1S70_06560</name>
</gene>
<dbReference type="Pfam" id="PF13181">
    <property type="entry name" value="TPR_8"/>
    <property type="match status" value="1"/>
</dbReference>
<evidence type="ECO:0000313" key="3">
    <source>
        <dbReference type="EMBL" id="PNQ99620.1"/>
    </source>
</evidence>
<keyword evidence="3" id="KW-0808">Transferase</keyword>
<organism evidence="3 4">
    <name type="scientific">Azospirillum argentinense</name>
    <dbReference type="NCBI Taxonomy" id="2970906"/>
    <lineage>
        <taxon>Bacteria</taxon>
        <taxon>Pseudomonadati</taxon>
        <taxon>Pseudomonadota</taxon>
        <taxon>Alphaproteobacteria</taxon>
        <taxon>Rhodospirillales</taxon>
        <taxon>Azospirillaceae</taxon>
        <taxon>Azospirillum</taxon>
    </lineage>
</organism>
<evidence type="ECO:0000256" key="1">
    <source>
        <dbReference type="PROSITE-ProRule" id="PRU00339"/>
    </source>
</evidence>
<dbReference type="SMART" id="SM00028">
    <property type="entry name" value="TPR"/>
    <property type="match status" value="6"/>
</dbReference>
<dbReference type="AlphaFoldDB" id="A0A2K1G4A4"/>
<dbReference type="SUPFAM" id="SSF48452">
    <property type="entry name" value="TPR-like"/>
    <property type="match status" value="1"/>
</dbReference>
<keyword evidence="3" id="KW-0614">Plasmid</keyword>
<feature type="repeat" description="TPR" evidence="1">
    <location>
        <begin position="266"/>
        <end position="299"/>
    </location>
</feature>
<dbReference type="SUPFAM" id="SSF53335">
    <property type="entry name" value="S-adenosyl-L-methionine-dependent methyltransferases"/>
    <property type="match status" value="1"/>
</dbReference>
<geneLocation type="plasmid" evidence="3">
    <name>p3unnamed</name>
</geneLocation>
<dbReference type="InterPro" id="IPR006342">
    <property type="entry name" value="FkbM_mtfrase"/>
</dbReference>